<dbReference type="HOGENOM" id="CLU_147315_1_0_9"/>
<proteinExistence type="predicted"/>
<accession>K0IZF6</accession>
<keyword evidence="2" id="KW-1185">Reference proteome</keyword>
<dbReference type="Proteomes" id="UP000006294">
    <property type="component" value="Chromosome"/>
</dbReference>
<dbReference type="OrthoDB" id="1697664at2"/>
<sequence length="124" mass="14165">MEATINLGDEKVRLKANAITAIHYKNQFKSDILKDTLSALGGIESIVKLQSLEGAEDYEKLQVLLDDIDTVLIYQFVWAWAKTFDRNTKPFFEWIANVDMPPVTELLLEDGFVDLLVGNVYRKK</sequence>
<dbReference type="KEGG" id="axl:AXY_02200"/>
<name>K0IZF6_AMPXN</name>
<protein>
    <submittedName>
        <fullName evidence="1">Uncharacterized protein</fullName>
    </submittedName>
</protein>
<organism evidence="1 2">
    <name type="scientific">Amphibacillus xylanus (strain ATCC 51415 / DSM 6626 / JCM 7361 / LMG 17667 / NBRC 15112 / Ep01)</name>
    <dbReference type="NCBI Taxonomy" id="698758"/>
    <lineage>
        <taxon>Bacteria</taxon>
        <taxon>Bacillati</taxon>
        <taxon>Bacillota</taxon>
        <taxon>Bacilli</taxon>
        <taxon>Bacillales</taxon>
        <taxon>Bacillaceae</taxon>
        <taxon>Amphibacillus</taxon>
    </lineage>
</organism>
<dbReference type="EMBL" id="AP012050">
    <property type="protein sequence ID" value="BAM46352.1"/>
    <property type="molecule type" value="Genomic_DNA"/>
</dbReference>
<dbReference type="RefSeq" id="WP_015008958.1">
    <property type="nucleotide sequence ID" value="NC_018704.1"/>
</dbReference>
<dbReference type="eggNOG" id="ENOG5032V6T">
    <property type="taxonomic scope" value="Bacteria"/>
</dbReference>
<gene>
    <name evidence="1" type="ordered locus">AXY_02200</name>
</gene>
<dbReference type="AlphaFoldDB" id="K0IZF6"/>
<dbReference type="STRING" id="698758.AXY_02200"/>
<evidence type="ECO:0000313" key="2">
    <source>
        <dbReference type="Proteomes" id="UP000006294"/>
    </source>
</evidence>
<evidence type="ECO:0000313" key="1">
    <source>
        <dbReference type="EMBL" id="BAM46352.1"/>
    </source>
</evidence>
<reference evidence="1 2" key="1">
    <citation type="submission" date="2011-01" db="EMBL/GenBank/DDBJ databases">
        <title>Whole genome sequence of Amphibacillus xylinus NBRC 15112.</title>
        <authorList>
            <person name="Nakazawa H."/>
            <person name="Katano Y."/>
            <person name="Nakamura S."/>
            <person name="Sasagawa M."/>
            <person name="Fukada J."/>
            <person name="Arai T."/>
            <person name="Sasakura N."/>
            <person name="Mochizuki D."/>
            <person name="Hosoyama A."/>
            <person name="Harada K."/>
            <person name="Horikawa H."/>
            <person name="Kato Y."/>
            <person name="Harada T."/>
            <person name="Sasaki K."/>
            <person name="Sekiguchi M."/>
            <person name="Hodoyama M."/>
            <person name="Nishiko R."/>
            <person name="Narita H."/>
            <person name="Hanamaki A."/>
            <person name="Hata C."/>
            <person name="Konno Y."/>
            <person name="Niimura Y."/>
            <person name="Yamazaki S."/>
            <person name="Fujita N."/>
        </authorList>
    </citation>
    <scope>NUCLEOTIDE SEQUENCE [LARGE SCALE GENOMIC DNA]</scope>
    <source>
        <strain evidence="2">ATCC 51415 / DSM 6626 / JCM 7361 / LMG 17667 / NBRC 15112 / Ep01</strain>
    </source>
</reference>